<feature type="region of interest" description="Disordered" evidence="3">
    <location>
        <begin position="64"/>
        <end position="112"/>
    </location>
</feature>
<name>A0AAE1NGF9_9EUCA</name>
<feature type="compositionally biased region" description="Acidic residues" evidence="3">
    <location>
        <begin position="86"/>
        <end position="97"/>
    </location>
</feature>
<feature type="compositionally biased region" description="Basic and acidic residues" evidence="3">
    <location>
        <begin position="98"/>
        <end position="112"/>
    </location>
</feature>
<dbReference type="InterPro" id="IPR006689">
    <property type="entry name" value="Small_GTPase_ARF/SAR"/>
</dbReference>
<comment type="caution">
    <text evidence="4">The sequence shown here is derived from an EMBL/GenBank/DDBJ whole genome shotgun (WGS) entry which is preliminary data.</text>
</comment>
<dbReference type="Pfam" id="PF00025">
    <property type="entry name" value="Arf"/>
    <property type="match status" value="1"/>
</dbReference>
<keyword evidence="1" id="KW-0547">Nucleotide-binding</keyword>
<dbReference type="GO" id="GO:0005525">
    <property type="term" value="F:GTP binding"/>
    <property type="evidence" value="ECO:0007669"/>
    <property type="project" value="UniProtKB-KW"/>
</dbReference>
<reference evidence="4" key="1">
    <citation type="submission" date="2023-11" db="EMBL/GenBank/DDBJ databases">
        <title>Genome assemblies of two species of porcelain crab, Petrolisthes cinctipes and Petrolisthes manimaculis (Anomura: Porcellanidae).</title>
        <authorList>
            <person name="Angst P."/>
        </authorList>
    </citation>
    <scope>NUCLEOTIDE SEQUENCE</scope>
    <source>
        <strain evidence="4">PB745_02</strain>
        <tissue evidence="4">Gill</tissue>
    </source>
</reference>
<evidence type="ECO:0000256" key="3">
    <source>
        <dbReference type="SAM" id="MobiDB-lite"/>
    </source>
</evidence>
<dbReference type="InterPro" id="IPR027417">
    <property type="entry name" value="P-loop_NTPase"/>
</dbReference>
<protein>
    <submittedName>
        <fullName evidence="4">Uncharacterized protein</fullName>
    </submittedName>
</protein>
<dbReference type="Proteomes" id="UP001292094">
    <property type="component" value="Unassembled WGS sequence"/>
</dbReference>
<feature type="compositionally biased region" description="Basic and acidic residues" evidence="3">
    <location>
        <begin position="72"/>
        <end position="85"/>
    </location>
</feature>
<evidence type="ECO:0000256" key="1">
    <source>
        <dbReference type="ARBA" id="ARBA00022741"/>
    </source>
</evidence>
<evidence type="ECO:0000256" key="2">
    <source>
        <dbReference type="ARBA" id="ARBA00023134"/>
    </source>
</evidence>
<accession>A0AAE1NGF9</accession>
<dbReference type="AlphaFoldDB" id="A0AAE1NGF9"/>
<dbReference type="Gene3D" id="3.40.50.300">
    <property type="entry name" value="P-loop containing nucleotide triphosphate hydrolases"/>
    <property type="match status" value="1"/>
</dbReference>
<dbReference type="PANTHER" id="PTHR11711">
    <property type="entry name" value="ADP RIBOSYLATION FACTOR-RELATED"/>
    <property type="match status" value="1"/>
</dbReference>
<gene>
    <name evidence="4" type="ORF">Pmani_037333</name>
</gene>
<sequence length="112" mass="12801">MRMLAHDDLRDAVLLIYAKQTDLPHAMTVAEITEKLNLHSIKNRHIHIQPSSATVDLKWDKEADCVSPMKSEGGDQDEKTSKRKDEEDDDDDDDDDGSDYKCSKDVSLRMRL</sequence>
<keyword evidence="5" id="KW-1185">Reference proteome</keyword>
<organism evidence="4 5">
    <name type="scientific">Petrolisthes manimaculis</name>
    <dbReference type="NCBI Taxonomy" id="1843537"/>
    <lineage>
        <taxon>Eukaryota</taxon>
        <taxon>Metazoa</taxon>
        <taxon>Ecdysozoa</taxon>
        <taxon>Arthropoda</taxon>
        <taxon>Crustacea</taxon>
        <taxon>Multicrustacea</taxon>
        <taxon>Malacostraca</taxon>
        <taxon>Eumalacostraca</taxon>
        <taxon>Eucarida</taxon>
        <taxon>Decapoda</taxon>
        <taxon>Pleocyemata</taxon>
        <taxon>Anomura</taxon>
        <taxon>Galatheoidea</taxon>
        <taxon>Porcellanidae</taxon>
        <taxon>Petrolisthes</taxon>
    </lineage>
</organism>
<dbReference type="EMBL" id="JAWZYT010005747">
    <property type="protein sequence ID" value="KAK4289710.1"/>
    <property type="molecule type" value="Genomic_DNA"/>
</dbReference>
<dbReference type="GO" id="GO:0003924">
    <property type="term" value="F:GTPase activity"/>
    <property type="evidence" value="ECO:0007669"/>
    <property type="project" value="InterPro"/>
</dbReference>
<keyword evidence="2" id="KW-0342">GTP-binding</keyword>
<evidence type="ECO:0000313" key="4">
    <source>
        <dbReference type="EMBL" id="KAK4289710.1"/>
    </source>
</evidence>
<dbReference type="InterPro" id="IPR024156">
    <property type="entry name" value="Small_GTPase_ARF"/>
</dbReference>
<evidence type="ECO:0000313" key="5">
    <source>
        <dbReference type="Proteomes" id="UP001292094"/>
    </source>
</evidence>
<proteinExistence type="predicted"/>